<sequence length="61" mass="7280">MDLSHSLFLLNASFDRHLNNDHYGQLELEERANFSRSRRSIERFDEQLQRESVKEQEAKSA</sequence>
<dbReference type="AlphaFoldDB" id="A0A249KTW2"/>
<dbReference type="EMBL" id="CP016776">
    <property type="protein sequence ID" value="ASY20145.1"/>
    <property type="molecule type" value="Genomic_DNA"/>
</dbReference>
<proteinExistence type="predicted"/>
<dbReference type="OrthoDB" id="9860422at2"/>
<dbReference type="RefSeq" id="WP_095686010.1">
    <property type="nucleotide sequence ID" value="NZ_CP016776.1"/>
</dbReference>
<organism evidence="1 2">
    <name type="scientific">Candidatus Planktophila vernalis</name>
    <dbReference type="NCBI Taxonomy" id="1884907"/>
    <lineage>
        <taxon>Bacteria</taxon>
        <taxon>Bacillati</taxon>
        <taxon>Actinomycetota</taxon>
        <taxon>Actinomycetes</taxon>
        <taxon>Candidatus Nanopelagicales</taxon>
        <taxon>Candidatus Nanopelagicaceae</taxon>
        <taxon>Candidatus Planktophila</taxon>
    </lineage>
</organism>
<protein>
    <submittedName>
        <fullName evidence="1">Uncharacterized protein</fullName>
    </submittedName>
</protein>
<evidence type="ECO:0000313" key="1">
    <source>
        <dbReference type="EMBL" id="ASY20145.1"/>
    </source>
</evidence>
<gene>
    <name evidence="1" type="ORF">A7sIIA15_04625</name>
</gene>
<name>A0A249KTW2_9ACTN</name>
<dbReference type="Proteomes" id="UP000217186">
    <property type="component" value="Chromosome"/>
</dbReference>
<accession>A0A249KTW2</accession>
<dbReference type="KEGG" id="pvn:A7sIIA15_04625"/>
<keyword evidence="2" id="KW-1185">Reference proteome</keyword>
<reference evidence="1 2" key="1">
    <citation type="submission" date="2016-07" db="EMBL/GenBank/DDBJ databases">
        <title>High microdiversification within the ubiquitous acI lineage of Actinobacteria.</title>
        <authorList>
            <person name="Neuenschwander S.M."/>
            <person name="Salcher M."/>
            <person name="Ghai R."/>
            <person name="Pernthaler J."/>
        </authorList>
    </citation>
    <scope>NUCLEOTIDE SEQUENCE [LARGE SCALE GENOMIC DNA]</scope>
    <source>
        <strain evidence="1">MMS-IIA-15</strain>
    </source>
</reference>
<evidence type="ECO:0000313" key="2">
    <source>
        <dbReference type="Proteomes" id="UP000217186"/>
    </source>
</evidence>